<evidence type="ECO:0000313" key="2">
    <source>
        <dbReference type="Proteomes" id="UP001583177"/>
    </source>
</evidence>
<sequence length="181" mass="20667">MCCATSETFYCGECWRAQPGGKWSSSNTNSQIKFAPKSKRGKAAGRREEMEKFKSLGLVSLEQAFNSGEVRPEHAQFSGHDSCRRVSRKQLALHIRVAGRAPRPKAENHRRSAQRAVLAGLLGYEDHKMQEEHFNTVCYEPCCYDEFEAMLSIFFTEEEAEEIRAEERMEDEQLLSGYSTE</sequence>
<dbReference type="EMBL" id="JAWRVE010000114">
    <property type="protein sequence ID" value="KAL1857443.1"/>
    <property type="molecule type" value="Genomic_DNA"/>
</dbReference>
<reference evidence="1 2" key="1">
    <citation type="journal article" date="2024" name="IMA Fungus">
        <title>IMA Genome - F19 : A genome assembly and annotation guide to empower mycologists, including annotated draft genome sequences of Ceratocystis pirilliformis, Diaporthe australafricana, Fusarium ophioides, Paecilomyces lecythidis, and Sporothrix stenoceras.</title>
        <authorList>
            <person name="Aylward J."/>
            <person name="Wilson A.M."/>
            <person name="Visagie C.M."/>
            <person name="Spraker J."/>
            <person name="Barnes I."/>
            <person name="Buitendag C."/>
            <person name="Ceriani C."/>
            <person name="Del Mar Angel L."/>
            <person name="du Plessis D."/>
            <person name="Fuchs T."/>
            <person name="Gasser K."/>
            <person name="Kramer D."/>
            <person name="Li W."/>
            <person name="Munsamy K."/>
            <person name="Piso A."/>
            <person name="Price J.L."/>
            <person name="Sonnekus B."/>
            <person name="Thomas C."/>
            <person name="van der Nest A."/>
            <person name="van Dijk A."/>
            <person name="van Heerden A."/>
            <person name="van Vuuren N."/>
            <person name="Yilmaz N."/>
            <person name="Duong T.A."/>
            <person name="van der Merwe N.A."/>
            <person name="Wingfield M.J."/>
            <person name="Wingfield B.D."/>
        </authorList>
    </citation>
    <scope>NUCLEOTIDE SEQUENCE [LARGE SCALE GENOMIC DNA]</scope>
    <source>
        <strain evidence="1 2">CMW 18300</strain>
    </source>
</reference>
<accession>A0ABR3WAQ3</accession>
<keyword evidence="2" id="KW-1185">Reference proteome</keyword>
<organism evidence="1 2">
    <name type="scientific">Diaporthe australafricana</name>
    <dbReference type="NCBI Taxonomy" id="127596"/>
    <lineage>
        <taxon>Eukaryota</taxon>
        <taxon>Fungi</taxon>
        <taxon>Dikarya</taxon>
        <taxon>Ascomycota</taxon>
        <taxon>Pezizomycotina</taxon>
        <taxon>Sordariomycetes</taxon>
        <taxon>Sordariomycetidae</taxon>
        <taxon>Diaporthales</taxon>
        <taxon>Diaporthaceae</taxon>
        <taxon>Diaporthe</taxon>
    </lineage>
</organism>
<evidence type="ECO:0000313" key="1">
    <source>
        <dbReference type="EMBL" id="KAL1857443.1"/>
    </source>
</evidence>
<protein>
    <submittedName>
        <fullName evidence="1">Uncharacterized protein</fullName>
    </submittedName>
</protein>
<dbReference type="Proteomes" id="UP001583177">
    <property type="component" value="Unassembled WGS sequence"/>
</dbReference>
<proteinExistence type="predicted"/>
<gene>
    <name evidence="1" type="ORF">Daus18300_010416</name>
</gene>
<name>A0ABR3WAQ3_9PEZI</name>
<comment type="caution">
    <text evidence="1">The sequence shown here is derived from an EMBL/GenBank/DDBJ whole genome shotgun (WGS) entry which is preliminary data.</text>
</comment>